<dbReference type="AlphaFoldDB" id="A0A5C6MSB2"/>
<comment type="caution">
    <text evidence="3">The sequence shown here is derived from an EMBL/GenBank/DDBJ whole genome shotgun (WGS) entry which is preliminary data.</text>
</comment>
<evidence type="ECO:0000256" key="1">
    <source>
        <dbReference type="SAM" id="MobiDB-lite"/>
    </source>
</evidence>
<organism evidence="3 4">
    <name type="scientific">Takifugu flavidus</name>
    <name type="common">sansaifugu</name>
    <dbReference type="NCBI Taxonomy" id="433684"/>
    <lineage>
        <taxon>Eukaryota</taxon>
        <taxon>Metazoa</taxon>
        <taxon>Chordata</taxon>
        <taxon>Craniata</taxon>
        <taxon>Vertebrata</taxon>
        <taxon>Euteleostomi</taxon>
        <taxon>Actinopterygii</taxon>
        <taxon>Neopterygii</taxon>
        <taxon>Teleostei</taxon>
        <taxon>Neoteleostei</taxon>
        <taxon>Acanthomorphata</taxon>
        <taxon>Eupercaria</taxon>
        <taxon>Tetraodontiformes</taxon>
        <taxon>Tetradontoidea</taxon>
        <taxon>Tetraodontidae</taxon>
        <taxon>Takifugu</taxon>
    </lineage>
</organism>
<keyword evidence="2" id="KW-0472">Membrane</keyword>
<feature type="region of interest" description="Disordered" evidence="1">
    <location>
        <begin position="1"/>
        <end position="20"/>
    </location>
</feature>
<keyword evidence="2" id="KW-0812">Transmembrane</keyword>
<evidence type="ECO:0000313" key="4">
    <source>
        <dbReference type="Proteomes" id="UP000324091"/>
    </source>
</evidence>
<gene>
    <name evidence="3" type="ORF">D4764_07G0003580</name>
</gene>
<evidence type="ECO:0000313" key="3">
    <source>
        <dbReference type="EMBL" id="TWW57639.1"/>
    </source>
</evidence>
<accession>A0A5C6MSB2</accession>
<keyword evidence="4" id="KW-1185">Reference proteome</keyword>
<dbReference type="EMBL" id="RHFK02000020">
    <property type="protein sequence ID" value="TWW57639.1"/>
    <property type="molecule type" value="Genomic_DNA"/>
</dbReference>
<dbReference type="Proteomes" id="UP000324091">
    <property type="component" value="Chromosome 7"/>
</dbReference>
<evidence type="ECO:0000256" key="2">
    <source>
        <dbReference type="SAM" id="Phobius"/>
    </source>
</evidence>
<feature type="transmembrane region" description="Helical" evidence="2">
    <location>
        <begin position="27"/>
        <end position="44"/>
    </location>
</feature>
<keyword evidence="2" id="KW-1133">Transmembrane helix</keyword>
<proteinExistence type="predicted"/>
<name>A0A5C6MSB2_9TELE</name>
<protein>
    <submittedName>
        <fullName evidence="3">Uncharacterized protein</fullName>
    </submittedName>
</protein>
<reference evidence="3 4" key="1">
    <citation type="submission" date="2019-04" db="EMBL/GenBank/DDBJ databases">
        <title>Chromosome genome assembly for Takifugu flavidus.</title>
        <authorList>
            <person name="Xiao S."/>
        </authorList>
    </citation>
    <scope>NUCLEOTIDE SEQUENCE [LARGE SCALE GENOMIC DNA]</scope>
    <source>
        <strain evidence="3">HTHZ2018</strain>
        <tissue evidence="3">Muscle</tissue>
    </source>
</reference>
<sequence length="98" mass="10638">MAQETRNGGTSTFNNNNNGVDNRKKKVLIVFDIFCLLLGFGPTGQSRHYGNSSKAPIQPAQIPIWPLGAAQVSLRWSSCALILSRAGERPSIRDVLIG</sequence>